<name>A0ABX0H4S9_9BACT</name>
<keyword evidence="2" id="KW-1185">Reference proteome</keyword>
<gene>
    <name evidence="1" type="ORF">G9Q97_08480</name>
</gene>
<accession>A0ABX0H4S9</accession>
<dbReference type="Proteomes" id="UP000649799">
    <property type="component" value="Unassembled WGS sequence"/>
</dbReference>
<dbReference type="RefSeq" id="WP_166145584.1">
    <property type="nucleotide sequence ID" value="NZ_JAANYN010000003.1"/>
</dbReference>
<comment type="caution">
    <text evidence="1">The sequence shown here is derived from an EMBL/GenBank/DDBJ whole genome shotgun (WGS) entry which is preliminary data.</text>
</comment>
<reference evidence="1 2" key="1">
    <citation type="submission" date="2020-03" db="EMBL/GenBank/DDBJ databases">
        <title>Cyclobacterium plantarum sp. nov., a marine bacterium isolated from a coastal-marine wetland.</title>
        <authorList>
            <person name="Sanchez-Porro C."/>
            <person name="Ventosa A."/>
            <person name="Amoozegar M."/>
        </authorList>
    </citation>
    <scope>NUCLEOTIDE SEQUENCE [LARGE SCALE GENOMIC DNA]</scope>
    <source>
        <strain evidence="1 2">GBPx2</strain>
    </source>
</reference>
<evidence type="ECO:0000313" key="2">
    <source>
        <dbReference type="Proteomes" id="UP000649799"/>
    </source>
</evidence>
<proteinExistence type="predicted"/>
<organism evidence="1 2">
    <name type="scientific">Cyclobacterium plantarum</name>
    <dbReference type="NCBI Taxonomy" id="2716263"/>
    <lineage>
        <taxon>Bacteria</taxon>
        <taxon>Pseudomonadati</taxon>
        <taxon>Bacteroidota</taxon>
        <taxon>Cytophagia</taxon>
        <taxon>Cytophagales</taxon>
        <taxon>Cyclobacteriaceae</taxon>
        <taxon>Cyclobacterium</taxon>
    </lineage>
</organism>
<protein>
    <submittedName>
        <fullName evidence="1">Uncharacterized protein</fullName>
    </submittedName>
</protein>
<sequence length="467" mass="52560">MKYYYFNRQHMRAVVIFTLIFLLISSTWLDARQNACSVNQMAVQRQIVDLDQNGSLEGFAGDRGQFTLMQYHSNGQKLWELQLPKTSANSKFDLIASADGGEIFVLAISPSLKGPGTALIHQIRKGKLIRTLAFEDQQILMGESLHAVFADKAYLYFLTADQDPDKFRMGKAPKMSFLLNRFSTKDLFFDQVRVELPQIPDSRWNPQWTFAGQLGQEKYMVLKDADLASNTLHCEVISFDPDGHLMRNFELNYTPEKQSIRPSFHVDDNDRNFVLATDYNYLGYASFGPAPSVKAYRIGAFFGFTLDEQTGAFYISGLSGEESFGKNPFHFKAQNYNGFYLSKFNANGDLLWEAGHVADGKHLSETDFRKRQRPVQKYSAIELIAATREVNYSIRVGGNDFSFLMDDKEGELMAINGMLISGQGKALTEAGKSLPVAEEEGLFRMVTNPAKQGKEQAQAGSKPVLAF</sequence>
<dbReference type="EMBL" id="JAANYN010000003">
    <property type="protein sequence ID" value="NHE56850.1"/>
    <property type="molecule type" value="Genomic_DNA"/>
</dbReference>
<evidence type="ECO:0000313" key="1">
    <source>
        <dbReference type="EMBL" id="NHE56850.1"/>
    </source>
</evidence>